<dbReference type="Gene3D" id="2.60.120.10">
    <property type="entry name" value="Jelly Rolls"/>
    <property type="match status" value="1"/>
</dbReference>
<comment type="caution">
    <text evidence="1">The sequence shown here is derived from an EMBL/GenBank/DDBJ whole genome shotgun (WGS) entry which is preliminary data.</text>
</comment>
<dbReference type="GO" id="GO:0000271">
    <property type="term" value="P:polysaccharide biosynthetic process"/>
    <property type="evidence" value="ECO:0007669"/>
    <property type="project" value="TreeGrafter"/>
</dbReference>
<dbReference type="InterPro" id="IPR000888">
    <property type="entry name" value="RmlC-like"/>
</dbReference>
<organism evidence="1 2">
    <name type="scientific">Candidatus Niyogibacteria bacterium CG10_big_fil_rev_8_21_14_0_10_46_36</name>
    <dbReference type="NCBI Taxonomy" id="1974726"/>
    <lineage>
        <taxon>Bacteria</taxon>
        <taxon>Candidatus Niyogiibacteriota</taxon>
    </lineage>
</organism>
<dbReference type="GO" id="GO:0005829">
    <property type="term" value="C:cytosol"/>
    <property type="evidence" value="ECO:0007669"/>
    <property type="project" value="TreeGrafter"/>
</dbReference>
<dbReference type="InterPro" id="IPR014710">
    <property type="entry name" value="RmlC-like_jellyroll"/>
</dbReference>
<dbReference type="InterPro" id="IPR011051">
    <property type="entry name" value="RmlC_Cupin_sf"/>
</dbReference>
<proteinExistence type="predicted"/>
<dbReference type="EMBL" id="PFCO01000001">
    <property type="protein sequence ID" value="PIR69947.1"/>
    <property type="molecule type" value="Genomic_DNA"/>
</dbReference>
<dbReference type="Proteomes" id="UP000231503">
    <property type="component" value="Unassembled WGS sequence"/>
</dbReference>
<sequence length="149" mass="17190">MIEGVRIISLKKFPDERGAIMHGVRKDTILNDFGEVYFKKLYKDIINGWHVHESLILNYICIHGAVKLVLHDMRPDSPTYRQFEEVYFGDDNYCLVHIPPGIANASKGIAAPFSIMCNIASEPHNPDIRYTRIDPLSGEIPYDWSRKHY</sequence>
<reference evidence="2" key="1">
    <citation type="submission" date="2017-09" db="EMBL/GenBank/DDBJ databases">
        <title>Depth-based differentiation of microbial function through sediment-hosted aquifers and enrichment of novel symbionts in the deep terrestrial subsurface.</title>
        <authorList>
            <person name="Probst A.J."/>
            <person name="Ladd B."/>
            <person name="Jarett J.K."/>
            <person name="Geller-Mcgrath D.E."/>
            <person name="Sieber C.M.K."/>
            <person name="Emerson J.B."/>
            <person name="Anantharaman K."/>
            <person name="Thomas B.C."/>
            <person name="Malmstrom R."/>
            <person name="Stieglmeier M."/>
            <person name="Klingl A."/>
            <person name="Woyke T."/>
            <person name="Ryan C.M."/>
            <person name="Banfield J.F."/>
        </authorList>
    </citation>
    <scope>NUCLEOTIDE SEQUENCE [LARGE SCALE GENOMIC DNA]</scope>
</reference>
<evidence type="ECO:0000313" key="1">
    <source>
        <dbReference type="EMBL" id="PIR69947.1"/>
    </source>
</evidence>
<protein>
    <submittedName>
        <fullName evidence="1">dTDP-4-dehydrorhamnose 3,5-epimerase</fullName>
    </submittedName>
</protein>
<dbReference type="Pfam" id="PF00908">
    <property type="entry name" value="dTDP_sugar_isom"/>
    <property type="match status" value="1"/>
</dbReference>
<dbReference type="GO" id="GO:0008830">
    <property type="term" value="F:dTDP-4-dehydrorhamnose 3,5-epimerase activity"/>
    <property type="evidence" value="ECO:0007669"/>
    <property type="project" value="InterPro"/>
</dbReference>
<dbReference type="PANTHER" id="PTHR21047:SF2">
    <property type="entry name" value="THYMIDINE DIPHOSPHO-4-KETO-RHAMNOSE 3,5-EPIMERASE"/>
    <property type="match status" value="1"/>
</dbReference>
<gene>
    <name evidence="1" type="ORF">COU47_00755</name>
</gene>
<evidence type="ECO:0000313" key="2">
    <source>
        <dbReference type="Proteomes" id="UP000231503"/>
    </source>
</evidence>
<accession>A0A2H0TEG8</accession>
<dbReference type="AlphaFoldDB" id="A0A2H0TEG8"/>
<dbReference type="SUPFAM" id="SSF51182">
    <property type="entry name" value="RmlC-like cupins"/>
    <property type="match status" value="1"/>
</dbReference>
<dbReference type="PANTHER" id="PTHR21047">
    <property type="entry name" value="DTDP-6-DEOXY-D-GLUCOSE-3,5 EPIMERASE"/>
    <property type="match status" value="1"/>
</dbReference>
<name>A0A2H0TEG8_9BACT</name>